<accession>A0A811UBI1</accession>
<comment type="caution">
    <text evidence="1">The sequence shown here is derived from an EMBL/GenBank/DDBJ whole genome shotgun (WGS) entry which is preliminary data.</text>
</comment>
<organism evidence="1 2">
    <name type="scientific">Ceratitis capitata</name>
    <name type="common">Mediterranean fruit fly</name>
    <name type="synonym">Tephritis capitata</name>
    <dbReference type="NCBI Taxonomy" id="7213"/>
    <lineage>
        <taxon>Eukaryota</taxon>
        <taxon>Metazoa</taxon>
        <taxon>Ecdysozoa</taxon>
        <taxon>Arthropoda</taxon>
        <taxon>Hexapoda</taxon>
        <taxon>Insecta</taxon>
        <taxon>Pterygota</taxon>
        <taxon>Neoptera</taxon>
        <taxon>Endopterygota</taxon>
        <taxon>Diptera</taxon>
        <taxon>Brachycera</taxon>
        <taxon>Muscomorpha</taxon>
        <taxon>Tephritoidea</taxon>
        <taxon>Tephritidae</taxon>
        <taxon>Ceratitis</taxon>
        <taxon>Ceratitis</taxon>
    </lineage>
</organism>
<sequence length="91" mass="9842">MAINNILTTFINNINNTNGIRIGIGIVTSTGTGACCNQIVVFKSKLMVRLAAVTSLAVVCRECSQILYNIVISEVVNNNNNNNININNNNM</sequence>
<reference evidence="1" key="1">
    <citation type="submission" date="2020-11" db="EMBL/GenBank/DDBJ databases">
        <authorList>
            <person name="Whitehead M."/>
        </authorList>
    </citation>
    <scope>NUCLEOTIDE SEQUENCE</scope>
    <source>
        <strain evidence="1">EGII</strain>
    </source>
</reference>
<evidence type="ECO:0000313" key="1">
    <source>
        <dbReference type="EMBL" id="CAD6996622.1"/>
    </source>
</evidence>
<evidence type="ECO:0000313" key="2">
    <source>
        <dbReference type="Proteomes" id="UP000606786"/>
    </source>
</evidence>
<dbReference type="Proteomes" id="UP000606786">
    <property type="component" value="Unassembled WGS sequence"/>
</dbReference>
<protein>
    <submittedName>
        <fullName evidence="1">(Mediterranean fruit fly) hypothetical protein</fullName>
    </submittedName>
</protein>
<keyword evidence="2" id="KW-1185">Reference proteome</keyword>
<name>A0A811UBI1_CERCA</name>
<dbReference type="AlphaFoldDB" id="A0A811UBI1"/>
<gene>
    <name evidence="1" type="ORF">CCAP1982_LOCUS5296</name>
</gene>
<proteinExistence type="predicted"/>
<dbReference type="EMBL" id="CAJHJT010000012">
    <property type="protein sequence ID" value="CAD6996622.1"/>
    <property type="molecule type" value="Genomic_DNA"/>
</dbReference>